<evidence type="ECO:0000259" key="2">
    <source>
        <dbReference type="Pfam" id="PF14326"/>
    </source>
</evidence>
<dbReference type="Pfam" id="PF14326">
    <property type="entry name" value="DUF4384"/>
    <property type="match status" value="1"/>
</dbReference>
<dbReference type="Proteomes" id="UP001595803">
    <property type="component" value="Unassembled WGS sequence"/>
</dbReference>
<accession>A0ABV7ZHQ9</accession>
<dbReference type="EMBL" id="JBHRZG010000024">
    <property type="protein sequence ID" value="MFC3835735.1"/>
    <property type="molecule type" value="Genomic_DNA"/>
</dbReference>
<keyword evidence="4" id="KW-1185">Reference proteome</keyword>
<organism evidence="3 4">
    <name type="scientific">Deinococcus rufus</name>
    <dbReference type="NCBI Taxonomy" id="2136097"/>
    <lineage>
        <taxon>Bacteria</taxon>
        <taxon>Thermotogati</taxon>
        <taxon>Deinococcota</taxon>
        <taxon>Deinococci</taxon>
        <taxon>Deinococcales</taxon>
        <taxon>Deinococcaceae</taxon>
        <taxon>Deinococcus</taxon>
    </lineage>
</organism>
<comment type="caution">
    <text evidence="3">The sequence shown here is derived from an EMBL/GenBank/DDBJ whole genome shotgun (WGS) entry which is preliminary data.</text>
</comment>
<gene>
    <name evidence="3" type="ORF">ACFOSB_22955</name>
</gene>
<reference evidence="4" key="1">
    <citation type="journal article" date="2019" name="Int. J. Syst. Evol. Microbiol.">
        <title>The Global Catalogue of Microorganisms (GCM) 10K type strain sequencing project: providing services to taxonomists for standard genome sequencing and annotation.</title>
        <authorList>
            <consortium name="The Broad Institute Genomics Platform"/>
            <consortium name="The Broad Institute Genome Sequencing Center for Infectious Disease"/>
            <person name="Wu L."/>
            <person name="Ma J."/>
        </authorList>
    </citation>
    <scope>NUCLEOTIDE SEQUENCE [LARGE SCALE GENOMIC DNA]</scope>
    <source>
        <strain evidence="4">CCTCC AB 2017081</strain>
    </source>
</reference>
<evidence type="ECO:0000313" key="4">
    <source>
        <dbReference type="Proteomes" id="UP001595803"/>
    </source>
</evidence>
<dbReference type="PROSITE" id="PS51257">
    <property type="entry name" value="PROKAR_LIPOPROTEIN"/>
    <property type="match status" value="1"/>
</dbReference>
<proteinExistence type="predicted"/>
<sequence>MRPVHTTALLASTLALGLSACTVSVRPNLGLQVSGSNLISGLKPDRGEGSTYAVGESVRILVGTRSPGYVTLVALQSNGYASVLVRNVYIQPGTTAFPRAQDGQSFTVAPPRGVQRVRAIFTRVRPSSDLVVSGTYDSSGFNTVTNAYVTSYPQADRDVQETFFYIR</sequence>
<name>A0ABV7ZHQ9_9DEIO</name>
<feature type="signal peptide" evidence="1">
    <location>
        <begin position="1"/>
        <end position="20"/>
    </location>
</feature>
<protein>
    <submittedName>
        <fullName evidence="3">DUF4384 domain-containing protein</fullName>
    </submittedName>
</protein>
<feature type="domain" description="DUF4384" evidence="2">
    <location>
        <begin position="51"/>
        <end position="123"/>
    </location>
</feature>
<evidence type="ECO:0000313" key="3">
    <source>
        <dbReference type="EMBL" id="MFC3835735.1"/>
    </source>
</evidence>
<dbReference type="InterPro" id="IPR025493">
    <property type="entry name" value="DUF4384"/>
</dbReference>
<dbReference type="RefSeq" id="WP_322474346.1">
    <property type="nucleotide sequence ID" value="NZ_JBHRZG010000024.1"/>
</dbReference>
<keyword evidence="1" id="KW-0732">Signal</keyword>
<evidence type="ECO:0000256" key="1">
    <source>
        <dbReference type="SAM" id="SignalP"/>
    </source>
</evidence>
<feature type="chain" id="PRO_5045770081" evidence="1">
    <location>
        <begin position="21"/>
        <end position="167"/>
    </location>
</feature>